<comment type="cofactor">
    <cofactor evidence="1 12">
        <name>pyridoxal 5'-phosphate</name>
        <dbReference type="ChEBI" id="CHEBI:597326"/>
    </cofactor>
</comment>
<dbReference type="RefSeq" id="WP_343842117.1">
    <property type="nucleotide sequence ID" value="NZ_BAAAEI010000006.1"/>
</dbReference>
<evidence type="ECO:0000256" key="1">
    <source>
        <dbReference type="ARBA" id="ARBA00001933"/>
    </source>
</evidence>
<dbReference type="InterPro" id="IPR001917">
    <property type="entry name" value="Aminotrans_II_pyridoxalP_BS"/>
</dbReference>
<keyword evidence="15" id="KW-1185">Reference proteome</keyword>
<dbReference type="SUPFAM" id="SSF53383">
    <property type="entry name" value="PLP-dependent transferases"/>
    <property type="match status" value="1"/>
</dbReference>
<dbReference type="InterPro" id="IPR015422">
    <property type="entry name" value="PyrdxlP-dep_Trfase_small"/>
</dbReference>
<evidence type="ECO:0000259" key="13">
    <source>
        <dbReference type="Pfam" id="PF00155"/>
    </source>
</evidence>
<evidence type="ECO:0000256" key="6">
    <source>
        <dbReference type="ARBA" id="ARBA00022679"/>
    </source>
</evidence>
<dbReference type="InterPro" id="IPR004839">
    <property type="entry name" value="Aminotransferase_I/II_large"/>
</dbReference>
<keyword evidence="8 12" id="KW-0663">Pyridoxal phosphate</keyword>
<evidence type="ECO:0000256" key="3">
    <source>
        <dbReference type="ARBA" id="ARBA00010008"/>
    </source>
</evidence>
<dbReference type="InterPro" id="IPR015421">
    <property type="entry name" value="PyrdxlP-dep_Trfase_major"/>
</dbReference>
<dbReference type="InterPro" id="IPR015424">
    <property type="entry name" value="PyrdxlP-dep_Trfase"/>
</dbReference>
<evidence type="ECO:0000256" key="10">
    <source>
        <dbReference type="ARBA" id="ARBA00033381"/>
    </source>
</evidence>
<keyword evidence="7" id="KW-0093">Biotin biosynthesis</keyword>
<dbReference type="PANTHER" id="PTHR13693">
    <property type="entry name" value="CLASS II AMINOTRANSFERASE/8-AMINO-7-OXONONANOATE SYNTHASE"/>
    <property type="match status" value="1"/>
</dbReference>
<evidence type="ECO:0000256" key="4">
    <source>
        <dbReference type="ARBA" id="ARBA00011738"/>
    </source>
</evidence>
<reference evidence="15" key="1">
    <citation type="journal article" date="2019" name="Int. J. Syst. Evol. Microbiol.">
        <title>The Global Catalogue of Microorganisms (GCM) 10K type strain sequencing project: providing services to taxonomists for standard genome sequencing and annotation.</title>
        <authorList>
            <consortium name="The Broad Institute Genomics Platform"/>
            <consortium name="The Broad Institute Genome Sequencing Center for Infectious Disease"/>
            <person name="Wu L."/>
            <person name="Ma J."/>
        </authorList>
    </citation>
    <scope>NUCLEOTIDE SEQUENCE [LARGE SCALE GENOMIC DNA]</scope>
    <source>
        <strain evidence="15">JCM 13378</strain>
    </source>
</reference>
<evidence type="ECO:0000256" key="5">
    <source>
        <dbReference type="ARBA" id="ARBA00013187"/>
    </source>
</evidence>
<dbReference type="Gene3D" id="3.40.640.10">
    <property type="entry name" value="Type I PLP-dependent aspartate aminotransferase-like (Major domain)"/>
    <property type="match status" value="1"/>
</dbReference>
<evidence type="ECO:0000256" key="7">
    <source>
        <dbReference type="ARBA" id="ARBA00022756"/>
    </source>
</evidence>
<dbReference type="EC" id="2.3.1.47" evidence="5"/>
<evidence type="ECO:0000256" key="2">
    <source>
        <dbReference type="ARBA" id="ARBA00004746"/>
    </source>
</evidence>
<comment type="caution">
    <text evidence="14">The sequence shown here is derived from an EMBL/GenBank/DDBJ whole genome shotgun (WGS) entry which is preliminary data.</text>
</comment>
<dbReference type="Pfam" id="PF00155">
    <property type="entry name" value="Aminotran_1_2"/>
    <property type="match status" value="1"/>
</dbReference>
<evidence type="ECO:0000313" key="15">
    <source>
        <dbReference type="Proteomes" id="UP001501757"/>
    </source>
</evidence>
<dbReference type="Gene3D" id="3.90.1150.10">
    <property type="entry name" value="Aspartate Aminotransferase, domain 1"/>
    <property type="match status" value="1"/>
</dbReference>
<keyword evidence="6" id="KW-0808">Transferase</keyword>
<evidence type="ECO:0000256" key="12">
    <source>
        <dbReference type="RuleBase" id="RU003693"/>
    </source>
</evidence>
<dbReference type="PROSITE" id="PS00599">
    <property type="entry name" value="AA_TRANSFER_CLASS_2"/>
    <property type="match status" value="1"/>
</dbReference>
<dbReference type="Proteomes" id="UP001501757">
    <property type="component" value="Unassembled WGS sequence"/>
</dbReference>
<sequence length="385" mass="41713">MAFEFIAAELARRQEDSLLRRRQLIEHADGRCLEVAGRRYLNFSSNDYLGLAHSDELKAIATRCVSDWSAGSGASPLVTGHSLAHARLEDYLADLTGRDKVLLFNSGFAANQALIQSLMAKGGHILADKLSHASMLDGALATQARLQRYRHNDMQHLSELVLKVDGDTLIMTEGVFSMDGDKAPISRLCDIAASCQALCYLDDAHGFGVLGPQGIGSAEGISQHALPLLMATFGKAIGTSGAFLAIPATVHDYLVNFARHYIYSTAMSPLLAAITLESLKLVKGQAWRREKLSENIHCFRHLCQSAGVPLMASDTAIQPVLMGDAERTLTLCQIMKNNGLWLTAIRPPTVPPGSARLRITLTTAHSRDDICKLVKVLAQGLNGDK</sequence>
<evidence type="ECO:0000256" key="8">
    <source>
        <dbReference type="ARBA" id="ARBA00022898"/>
    </source>
</evidence>
<dbReference type="EMBL" id="BAAAEI010000006">
    <property type="protein sequence ID" value="GAA0346168.1"/>
    <property type="molecule type" value="Genomic_DNA"/>
</dbReference>
<gene>
    <name evidence="14" type="primary">bioF</name>
    <name evidence="14" type="ORF">GCM10009092_08300</name>
</gene>
<comment type="subunit">
    <text evidence="4">Homodimer.</text>
</comment>
<comment type="catalytic activity">
    <reaction evidence="11">
        <text>6-carboxyhexanoyl-[ACP] + L-alanine + H(+) = (8S)-8-amino-7-oxononanoate + holo-[ACP] + CO2</text>
        <dbReference type="Rhea" id="RHEA:42288"/>
        <dbReference type="Rhea" id="RHEA-COMP:9685"/>
        <dbReference type="Rhea" id="RHEA-COMP:9955"/>
        <dbReference type="ChEBI" id="CHEBI:15378"/>
        <dbReference type="ChEBI" id="CHEBI:16526"/>
        <dbReference type="ChEBI" id="CHEBI:57972"/>
        <dbReference type="ChEBI" id="CHEBI:64479"/>
        <dbReference type="ChEBI" id="CHEBI:78846"/>
        <dbReference type="ChEBI" id="CHEBI:149468"/>
        <dbReference type="EC" id="2.3.1.47"/>
    </reaction>
</comment>
<name>A0ABP3GI37_9ALTE</name>
<organism evidence="14 15">
    <name type="scientific">Bowmanella denitrificans</name>
    <dbReference type="NCBI Taxonomy" id="366582"/>
    <lineage>
        <taxon>Bacteria</taxon>
        <taxon>Pseudomonadati</taxon>
        <taxon>Pseudomonadota</taxon>
        <taxon>Gammaproteobacteria</taxon>
        <taxon>Alteromonadales</taxon>
        <taxon>Alteromonadaceae</taxon>
        <taxon>Bowmanella</taxon>
    </lineage>
</organism>
<comment type="similarity">
    <text evidence="3">Belongs to the class-II pyridoxal-phosphate-dependent aminotransferase family. BioF subfamily.</text>
</comment>
<dbReference type="InterPro" id="IPR050087">
    <property type="entry name" value="AON_synthase_class-II"/>
</dbReference>
<protein>
    <recommendedName>
        <fullName evidence="5">8-amino-7-oxononanoate synthase</fullName>
        <ecNumber evidence="5">2.3.1.47</ecNumber>
    </recommendedName>
    <alternativeName>
        <fullName evidence="9">7-keto-8-amino-pelargonic acid synthase</fullName>
    </alternativeName>
    <alternativeName>
        <fullName evidence="10">8-amino-7-ketopelargonate synthase</fullName>
    </alternativeName>
</protein>
<proteinExistence type="inferred from homology"/>
<feature type="domain" description="Aminotransferase class I/classII large" evidence="13">
    <location>
        <begin position="40"/>
        <end position="376"/>
    </location>
</feature>
<comment type="pathway">
    <text evidence="2">Cofactor biosynthesis; biotin biosynthesis.</text>
</comment>
<evidence type="ECO:0000313" key="14">
    <source>
        <dbReference type="EMBL" id="GAA0346168.1"/>
    </source>
</evidence>
<evidence type="ECO:0000256" key="9">
    <source>
        <dbReference type="ARBA" id="ARBA00032610"/>
    </source>
</evidence>
<evidence type="ECO:0000256" key="11">
    <source>
        <dbReference type="ARBA" id="ARBA00047715"/>
    </source>
</evidence>
<accession>A0ABP3GI37</accession>
<dbReference type="PANTHER" id="PTHR13693:SF100">
    <property type="entry name" value="8-AMINO-7-OXONONANOATE SYNTHASE"/>
    <property type="match status" value="1"/>
</dbReference>